<evidence type="ECO:0000256" key="4">
    <source>
        <dbReference type="ARBA" id="ARBA00023001"/>
    </source>
</evidence>
<keyword evidence="12" id="KW-1185">Reference proteome</keyword>
<dbReference type="EC" id="3.2.1.4" evidence="2"/>
<comment type="similarity">
    <text evidence="8">Belongs to the glycosyl hydrolase 5 (cellulase A) family.</text>
</comment>
<dbReference type="Pfam" id="PF00150">
    <property type="entry name" value="Cellulase"/>
    <property type="match status" value="1"/>
</dbReference>
<feature type="domain" description="Dockerin" evidence="10">
    <location>
        <begin position="434"/>
        <end position="493"/>
    </location>
</feature>
<sequence length="493" mass="55821">MKIKANCVAMVMIMLIALITPTIVFAAESDSKDDYLHTDGSKIFDSSGNEVRLAGIAWFGNETPNCSYHGLWANTLDDILDKVADNGFNTLRVPLSVQLVNEWRQGKYPMPDSINDSINPDLKNKNSLEILDKSIVTCKKKGIKVMLDMHRVINESQSNTWYTDKYSAVDYEECWKWLANYYKNDDTVIAMDIFNEPHGKAYRQEQCAKWDGSTDIDNWKYEAEKVGKEILDINPNLLIMVEGVETYPKEGFDYSTKNINDYYGTWWGGNLRGVKDYPVNIESHPNQVVYSPHDYGPGVSMQPWFENGFTKDSLLKEAWEPNWFYIQEKNLAPLLIGEWGGKMDGSDNQKWMQALADLIKEKNINHTFWCLNPNSGDTGGILGYDFKTVDNVKMALVKPTLWQEKESGKCIGLDHKVNLGKNGTHVGGNSEVDPAINKGEINGDGKVDISDYIVLQKYIMEPSNKINIKNADINQDGRINTSDLFNLKKSLLG</sequence>
<feature type="chain" id="PRO_5045434730" description="cellulase" evidence="9">
    <location>
        <begin position="27"/>
        <end position="493"/>
    </location>
</feature>
<dbReference type="Gene3D" id="1.10.1330.10">
    <property type="entry name" value="Dockerin domain"/>
    <property type="match status" value="1"/>
</dbReference>
<keyword evidence="5" id="KW-0119">Carbohydrate metabolism</keyword>
<dbReference type="InterPro" id="IPR016134">
    <property type="entry name" value="Dockerin_dom"/>
</dbReference>
<evidence type="ECO:0000256" key="6">
    <source>
        <dbReference type="ARBA" id="ARBA00023295"/>
    </source>
</evidence>
<proteinExistence type="inferred from homology"/>
<evidence type="ECO:0000256" key="1">
    <source>
        <dbReference type="ARBA" id="ARBA00000966"/>
    </source>
</evidence>
<dbReference type="EMBL" id="AP024849">
    <property type="protein sequence ID" value="BCZ47853.1"/>
    <property type="molecule type" value="Genomic_DNA"/>
</dbReference>
<evidence type="ECO:0000256" key="2">
    <source>
        <dbReference type="ARBA" id="ARBA00012601"/>
    </source>
</evidence>
<dbReference type="CDD" id="cd14256">
    <property type="entry name" value="Dockerin_I"/>
    <property type="match status" value="1"/>
</dbReference>
<keyword evidence="6 8" id="KW-0326">Glycosidase</keyword>
<evidence type="ECO:0000256" key="3">
    <source>
        <dbReference type="ARBA" id="ARBA00022801"/>
    </source>
</evidence>
<evidence type="ECO:0000256" key="8">
    <source>
        <dbReference type="RuleBase" id="RU361153"/>
    </source>
</evidence>
<keyword evidence="4" id="KW-0136">Cellulose degradation</keyword>
<evidence type="ECO:0000256" key="9">
    <source>
        <dbReference type="SAM" id="SignalP"/>
    </source>
</evidence>
<keyword evidence="9" id="KW-0732">Signal</keyword>
<dbReference type="PROSITE" id="PS00659">
    <property type="entry name" value="GLYCOSYL_HYDROL_F5"/>
    <property type="match status" value="1"/>
</dbReference>
<comment type="catalytic activity">
    <reaction evidence="1">
        <text>Endohydrolysis of (1-&gt;4)-beta-D-glucosidic linkages in cellulose, lichenin and cereal beta-D-glucans.</text>
        <dbReference type="EC" id="3.2.1.4"/>
    </reaction>
</comment>
<dbReference type="InterPro" id="IPR002105">
    <property type="entry name" value="Dockerin_1_rpt"/>
</dbReference>
<evidence type="ECO:0000256" key="7">
    <source>
        <dbReference type="ARBA" id="ARBA00023326"/>
    </source>
</evidence>
<protein>
    <recommendedName>
        <fullName evidence="2">cellulase</fullName>
        <ecNumber evidence="2">3.2.1.4</ecNumber>
    </recommendedName>
</protein>
<gene>
    <name evidence="11" type="ORF">psyc5s11_39200</name>
</gene>
<dbReference type="InterPro" id="IPR036439">
    <property type="entry name" value="Dockerin_dom_sf"/>
</dbReference>
<dbReference type="Pfam" id="PF00404">
    <property type="entry name" value="Dockerin_1"/>
    <property type="match status" value="1"/>
</dbReference>
<dbReference type="PANTHER" id="PTHR35923:SF2">
    <property type="entry name" value="ENDOGLUCANASE"/>
    <property type="match status" value="1"/>
</dbReference>
<dbReference type="InterPro" id="IPR001547">
    <property type="entry name" value="Glyco_hydro_5"/>
</dbReference>
<dbReference type="InterPro" id="IPR018087">
    <property type="entry name" value="Glyco_hydro_5_CS"/>
</dbReference>
<organism evidence="11 12">
    <name type="scientific">Clostridium gelidum</name>
    <dbReference type="NCBI Taxonomy" id="704125"/>
    <lineage>
        <taxon>Bacteria</taxon>
        <taxon>Bacillati</taxon>
        <taxon>Bacillota</taxon>
        <taxon>Clostridia</taxon>
        <taxon>Eubacteriales</taxon>
        <taxon>Clostridiaceae</taxon>
        <taxon>Clostridium</taxon>
    </lineage>
</organism>
<evidence type="ECO:0000313" key="12">
    <source>
        <dbReference type="Proteomes" id="UP000824633"/>
    </source>
</evidence>
<evidence type="ECO:0000259" key="10">
    <source>
        <dbReference type="PROSITE" id="PS51766"/>
    </source>
</evidence>
<accession>A0ABN6J2F0</accession>
<name>A0ABN6J2F0_9CLOT</name>
<feature type="signal peptide" evidence="9">
    <location>
        <begin position="1"/>
        <end position="26"/>
    </location>
</feature>
<reference evidence="12" key="1">
    <citation type="submission" date="2021-07" db="EMBL/GenBank/DDBJ databases">
        <title>Complete genome sequencing of a Clostridium isolate.</title>
        <authorList>
            <person name="Ueki A."/>
            <person name="Tonouchi A."/>
        </authorList>
    </citation>
    <scope>NUCLEOTIDE SEQUENCE [LARGE SCALE GENOMIC DNA]</scope>
    <source>
        <strain evidence="12">C5S11</strain>
    </source>
</reference>
<dbReference type="RefSeq" id="WP_224034165.1">
    <property type="nucleotide sequence ID" value="NZ_AP024849.1"/>
</dbReference>
<dbReference type="InterPro" id="IPR017853">
    <property type="entry name" value="GH"/>
</dbReference>
<dbReference type="SUPFAM" id="SSF63446">
    <property type="entry name" value="Type I dockerin domain"/>
    <property type="match status" value="1"/>
</dbReference>
<keyword evidence="7" id="KW-0624">Polysaccharide degradation</keyword>
<keyword evidence="3 8" id="KW-0378">Hydrolase</keyword>
<evidence type="ECO:0000313" key="11">
    <source>
        <dbReference type="EMBL" id="BCZ47853.1"/>
    </source>
</evidence>
<dbReference type="PROSITE" id="PS51766">
    <property type="entry name" value="DOCKERIN"/>
    <property type="match status" value="1"/>
</dbReference>
<evidence type="ECO:0000256" key="5">
    <source>
        <dbReference type="ARBA" id="ARBA00023277"/>
    </source>
</evidence>
<dbReference type="Proteomes" id="UP000824633">
    <property type="component" value="Chromosome"/>
</dbReference>
<dbReference type="PANTHER" id="PTHR35923">
    <property type="entry name" value="MAJOR EXTRACELLULAR ENDOGLUCANASE"/>
    <property type="match status" value="1"/>
</dbReference>
<dbReference type="SUPFAM" id="SSF51445">
    <property type="entry name" value="(Trans)glycosidases"/>
    <property type="match status" value="1"/>
</dbReference>
<dbReference type="Gene3D" id="3.20.20.80">
    <property type="entry name" value="Glycosidases"/>
    <property type="match status" value="1"/>
</dbReference>